<evidence type="ECO:0000256" key="5">
    <source>
        <dbReference type="SAM" id="Phobius"/>
    </source>
</evidence>
<dbReference type="GO" id="GO:0004930">
    <property type="term" value="F:G protein-coupled receptor activity"/>
    <property type="evidence" value="ECO:0007669"/>
    <property type="project" value="InterPro"/>
</dbReference>
<comment type="subcellular location">
    <subcellularLocation>
        <location evidence="1">Membrane</location>
    </subcellularLocation>
</comment>
<dbReference type="InterPro" id="IPR017452">
    <property type="entry name" value="GPCR_Rhodpsn_7TM"/>
</dbReference>
<feature type="transmembrane region" description="Helical" evidence="5">
    <location>
        <begin position="110"/>
        <end position="131"/>
    </location>
</feature>
<dbReference type="SUPFAM" id="SSF81321">
    <property type="entry name" value="Family A G protein-coupled receptor-like"/>
    <property type="match status" value="1"/>
</dbReference>
<organism evidence="7 8">
    <name type="scientific">Caenorhabditis bovis</name>
    <dbReference type="NCBI Taxonomy" id="2654633"/>
    <lineage>
        <taxon>Eukaryota</taxon>
        <taxon>Metazoa</taxon>
        <taxon>Ecdysozoa</taxon>
        <taxon>Nematoda</taxon>
        <taxon>Chromadorea</taxon>
        <taxon>Rhabditida</taxon>
        <taxon>Rhabditina</taxon>
        <taxon>Rhabditomorpha</taxon>
        <taxon>Rhabditoidea</taxon>
        <taxon>Rhabditidae</taxon>
        <taxon>Peloderinae</taxon>
        <taxon>Caenorhabditis</taxon>
    </lineage>
</organism>
<evidence type="ECO:0000313" key="7">
    <source>
        <dbReference type="EMBL" id="CAB3405534.1"/>
    </source>
</evidence>
<dbReference type="Pfam" id="PF00001">
    <property type="entry name" value="7tm_1"/>
    <property type="match status" value="1"/>
</dbReference>
<accession>A0A8S1EXZ1</accession>
<dbReference type="CDD" id="cd14978">
    <property type="entry name" value="7tmA_FMRFamide_R-like"/>
    <property type="match status" value="1"/>
</dbReference>
<dbReference type="Proteomes" id="UP000494206">
    <property type="component" value="Unassembled WGS sequence"/>
</dbReference>
<evidence type="ECO:0000256" key="1">
    <source>
        <dbReference type="ARBA" id="ARBA00004370"/>
    </source>
</evidence>
<dbReference type="GO" id="GO:0016020">
    <property type="term" value="C:membrane"/>
    <property type="evidence" value="ECO:0007669"/>
    <property type="project" value="UniProtKB-SubCell"/>
</dbReference>
<dbReference type="PANTHER" id="PTHR46709">
    <property type="entry name" value="PROTEIN CBG23488-RELATED"/>
    <property type="match status" value="1"/>
</dbReference>
<protein>
    <recommendedName>
        <fullName evidence="6">G-protein coupled receptors family 1 profile domain-containing protein</fullName>
    </recommendedName>
</protein>
<feature type="transmembrane region" description="Helical" evidence="5">
    <location>
        <begin position="151"/>
        <end position="169"/>
    </location>
</feature>
<feature type="transmembrane region" description="Helical" evidence="5">
    <location>
        <begin position="67"/>
        <end position="90"/>
    </location>
</feature>
<evidence type="ECO:0000313" key="8">
    <source>
        <dbReference type="Proteomes" id="UP000494206"/>
    </source>
</evidence>
<keyword evidence="4 5" id="KW-0472">Membrane</keyword>
<dbReference type="OrthoDB" id="5797958at2759"/>
<reference evidence="7 8" key="1">
    <citation type="submission" date="2020-04" db="EMBL/GenBank/DDBJ databases">
        <authorList>
            <person name="Laetsch R D."/>
            <person name="Stevens L."/>
            <person name="Kumar S."/>
            <person name="Blaxter L. M."/>
        </authorList>
    </citation>
    <scope>NUCLEOTIDE SEQUENCE [LARGE SCALE GENOMIC DNA]</scope>
</reference>
<feature type="transmembrane region" description="Helical" evidence="5">
    <location>
        <begin position="256"/>
        <end position="281"/>
    </location>
</feature>
<comment type="caution">
    <text evidence="7">The sequence shown here is derived from an EMBL/GenBank/DDBJ whole genome shotgun (WGS) entry which is preliminary data.</text>
</comment>
<dbReference type="EMBL" id="CADEPM010000004">
    <property type="protein sequence ID" value="CAB3405534.1"/>
    <property type="molecule type" value="Genomic_DNA"/>
</dbReference>
<gene>
    <name evidence="7" type="ORF">CBOVIS_LOCUS7720</name>
</gene>
<sequence length="421" mass="47809">MPEDDDGYLTADEWWELNCSIIPPEFNRLMLVGVIGALIASISVCFNTFLFIVLLRNPRHRHSHLIYLMFLALADIFLSAAYILLFPINIYMDYFNSELLASAWWSYMRITITISHVFISMSALLICAAAFERYVMISKITCQFARHHRLIICLICLIVATVSKGPMYFEVEVVPNHNCTGVTSLTAIPSEFSESEPYKTAYKYWFRNLISIVLPFVICFYLNFAIMHRLRIQHLGAKLFRFATSEHRKNIRAATLMLVAVTCTYLASNLLNVVVYTWELIDKDSLLSANIRPLYTLSSDLVSLFTVCASACRLPIYLACNNRIRCEVLDYVDTCVLTHFNIKPYKNVANNRCRATTVRYCDTGSGYMIYDAPNKRGEARIRSIGTGLDRVVLSVAIGNCKGAPGSKSQRAQVTSFLEVDE</sequence>
<feature type="transmembrane region" description="Helical" evidence="5">
    <location>
        <begin position="30"/>
        <end position="55"/>
    </location>
</feature>
<evidence type="ECO:0000259" key="6">
    <source>
        <dbReference type="PROSITE" id="PS50262"/>
    </source>
</evidence>
<proteinExistence type="predicted"/>
<evidence type="ECO:0000256" key="2">
    <source>
        <dbReference type="ARBA" id="ARBA00022692"/>
    </source>
</evidence>
<evidence type="ECO:0000256" key="4">
    <source>
        <dbReference type="ARBA" id="ARBA00023136"/>
    </source>
</evidence>
<feature type="domain" description="G-protein coupled receptors family 1 profile" evidence="6">
    <location>
        <begin position="46"/>
        <end position="317"/>
    </location>
</feature>
<dbReference type="PANTHER" id="PTHR46709:SF13">
    <property type="entry name" value="G-PROTEIN COUPLED RECEPTORS FAMILY 1 PROFILE DOMAIN-CONTAINING PROTEIN"/>
    <property type="match status" value="1"/>
</dbReference>
<keyword evidence="3 5" id="KW-1133">Transmembrane helix</keyword>
<evidence type="ECO:0000256" key="3">
    <source>
        <dbReference type="ARBA" id="ARBA00022989"/>
    </source>
</evidence>
<dbReference type="Gene3D" id="1.20.1070.10">
    <property type="entry name" value="Rhodopsin 7-helix transmembrane proteins"/>
    <property type="match status" value="1"/>
</dbReference>
<feature type="transmembrane region" description="Helical" evidence="5">
    <location>
        <begin position="204"/>
        <end position="224"/>
    </location>
</feature>
<keyword evidence="8" id="KW-1185">Reference proteome</keyword>
<dbReference type="InterPro" id="IPR000276">
    <property type="entry name" value="GPCR_Rhodpsn"/>
</dbReference>
<name>A0A8S1EXZ1_9PELO</name>
<keyword evidence="2 5" id="KW-0812">Transmembrane</keyword>
<dbReference type="PROSITE" id="PS50262">
    <property type="entry name" value="G_PROTEIN_RECEP_F1_2"/>
    <property type="match status" value="1"/>
</dbReference>
<dbReference type="AlphaFoldDB" id="A0A8S1EXZ1"/>